<keyword evidence="2" id="KW-1185">Reference proteome</keyword>
<evidence type="ECO:0000313" key="2">
    <source>
        <dbReference type="Proteomes" id="UP000623467"/>
    </source>
</evidence>
<dbReference type="AlphaFoldDB" id="A0A8H6Z0L7"/>
<evidence type="ECO:0000313" key="1">
    <source>
        <dbReference type="EMBL" id="KAF7369998.1"/>
    </source>
</evidence>
<organism evidence="1 2">
    <name type="scientific">Mycena sanguinolenta</name>
    <dbReference type="NCBI Taxonomy" id="230812"/>
    <lineage>
        <taxon>Eukaryota</taxon>
        <taxon>Fungi</taxon>
        <taxon>Dikarya</taxon>
        <taxon>Basidiomycota</taxon>
        <taxon>Agaricomycotina</taxon>
        <taxon>Agaricomycetes</taxon>
        <taxon>Agaricomycetidae</taxon>
        <taxon>Agaricales</taxon>
        <taxon>Marasmiineae</taxon>
        <taxon>Mycenaceae</taxon>
        <taxon>Mycena</taxon>
    </lineage>
</organism>
<dbReference type="Proteomes" id="UP000623467">
    <property type="component" value="Unassembled WGS sequence"/>
</dbReference>
<sequence length="89" mass="9671">MNNVDNLPYPPLNGSLGFQLIYWNGITLHPLFDIAGRIFAVLAGQPSDPSYLASVNSAYQQIRPSAPPPTSPRQCTNIDTAFLPQLTSV</sequence>
<comment type="caution">
    <text evidence="1">The sequence shown here is derived from an EMBL/GenBank/DDBJ whole genome shotgun (WGS) entry which is preliminary data.</text>
</comment>
<dbReference type="OrthoDB" id="3066019at2759"/>
<name>A0A8H6Z0L7_9AGAR</name>
<protein>
    <submittedName>
        <fullName evidence="1">Uncharacterized protein</fullName>
    </submittedName>
</protein>
<dbReference type="EMBL" id="JACAZH010000004">
    <property type="protein sequence ID" value="KAF7369998.1"/>
    <property type="molecule type" value="Genomic_DNA"/>
</dbReference>
<proteinExistence type="predicted"/>
<gene>
    <name evidence="1" type="ORF">MSAN_00629800</name>
</gene>
<reference evidence="1" key="1">
    <citation type="submission" date="2020-05" db="EMBL/GenBank/DDBJ databases">
        <title>Mycena genomes resolve the evolution of fungal bioluminescence.</title>
        <authorList>
            <person name="Tsai I.J."/>
        </authorList>
    </citation>
    <scope>NUCLEOTIDE SEQUENCE</scope>
    <source>
        <strain evidence="1">160909Yilan</strain>
    </source>
</reference>
<accession>A0A8H6Z0L7</accession>